<evidence type="ECO:0000313" key="2">
    <source>
        <dbReference type="Proteomes" id="UP000636505"/>
    </source>
</evidence>
<dbReference type="GO" id="GO:0004521">
    <property type="term" value="F:RNA endonuclease activity"/>
    <property type="evidence" value="ECO:0007669"/>
    <property type="project" value="TreeGrafter"/>
</dbReference>
<dbReference type="EMBL" id="JADEXG010000037">
    <property type="protein sequence ID" value="MBE9078636.1"/>
    <property type="molecule type" value="Genomic_DNA"/>
</dbReference>
<dbReference type="InterPro" id="IPR026360">
    <property type="entry name" value="Xnuc_lig_assoc"/>
</dbReference>
<comment type="caution">
    <text evidence="1">The sequence shown here is derived from an EMBL/GenBank/DDBJ whole genome shotgun (WGS) entry which is preliminary data.</text>
</comment>
<dbReference type="InterPro" id="IPR050698">
    <property type="entry name" value="MBL"/>
</dbReference>
<dbReference type="EC" id="3.1.-.-" evidence="1"/>
<reference evidence="1" key="1">
    <citation type="submission" date="2020-10" db="EMBL/GenBank/DDBJ databases">
        <authorList>
            <person name="Castelo-Branco R."/>
            <person name="Eusebio N."/>
            <person name="Adriana R."/>
            <person name="Vieira A."/>
            <person name="Brugerolle De Fraissinette N."/>
            <person name="Rezende De Castro R."/>
            <person name="Schneider M.P."/>
            <person name="Vasconcelos V."/>
            <person name="Leao P.N."/>
        </authorList>
    </citation>
    <scope>NUCLEOTIDE SEQUENCE</scope>
    <source>
        <strain evidence="1">LEGE 07310</strain>
    </source>
</reference>
<name>A0A8J7DMF4_9CYAN</name>
<protein>
    <submittedName>
        <fullName evidence="1">Ligase-associated DNA damage response exonuclease</fullName>
        <ecNumber evidence="1">3.1.-.-</ecNumber>
    </submittedName>
</protein>
<dbReference type="PANTHER" id="PTHR11203:SF49">
    <property type="entry name" value="BLL1145 PROTEIN"/>
    <property type="match status" value="1"/>
</dbReference>
<keyword evidence="1" id="KW-0269">Exonuclease</keyword>
<dbReference type="InterPro" id="IPR036866">
    <property type="entry name" value="RibonucZ/Hydroxyglut_hydro"/>
</dbReference>
<accession>A0A8J7DMF4</accession>
<dbReference type="GO" id="GO:0016874">
    <property type="term" value="F:ligase activity"/>
    <property type="evidence" value="ECO:0007669"/>
    <property type="project" value="UniProtKB-KW"/>
</dbReference>
<sequence>MTSLITVKSEGLYCEAGQFYIDPWRPVETALITHAHSDHAYAGSEKYYATAVSEGILRRRLGDIDLTGVEYGQRFKFGQTWVSFHPAGHVLGAAQVRVEKGDRVWVISGDYKRGLDPTCAPFEVVKCDTFITEATFGLPIYQWEPGAVTAEQIYRWWQGDLERPSLLFCYAFGKAQRVLGELTQLTDRPIYVHGAVHVLTEIYRQLGIAMVKTIPVSEMPRSHSFAGDLVIAPPSGHRSSWMKRFKRPQTAFASGWMAVRGARRRRGYERGFVLSDHADWPGLIKTVEQTKAKTVYVTHGQNDVLSRYLREVLNLDAMPLDTLFEGEEDSSDL</sequence>
<dbReference type="SUPFAM" id="SSF56281">
    <property type="entry name" value="Metallo-hydrolase/oxidoreductase"/>
    <property type="match status" value="1"/>
</dbReference>
<organism evidence="1 2">
    <name type="scientific">Vasconcelosia minhoensis LEGE 07310</name>
    <dbReference type="NCBI Taxonomy" id="915328"/>
    <lineage>
        <taxon>Bacteria</taxon>
        <taxon>Bacillati</taxon>
        <taxon>Cyanobacteriota</taxon>
        <taxon>Cyanophyceae</taxon>
        <taxon>Nodosilineales</taxon>
        <taxon>Cymatolegaceae</taxon>
        <taxon>Vasconcelosia</taxon>
        <taxon>Vasconcelosia minhoensis</taxon>
    </lineage>
</organism>
<dbReference type="Gene3D" id="3.60.15.10">
    <property type="entry name" value="Ribonuclease Z/Hydroxyacylglutathione hydrolase-like"/>
    <property type="match status" value="1"/>
</dbReference>
<dbReference type="Proteomes" id="UP000636505">
    <property type="component" value="Unassembled WGS sequence"/>
</dbReference>
<dbReference type="GO" id="GO:0004527">
    <property type="term" value="F:exonuclease activity"/>
    <property type="evidence" value="ECO:0007669"/>
    <property type="project" value="UniProtKB-KW"/>
</dbReference>
<dbReference type="NCBIfam" id="TIGR04122">
    <property type="entry name" value="Xnuc_lig_assoc"/>
    <property type="match status" value="1"/>
</dbReference>
<dbReference type="AlphaFoldDB" id="A0A8J7DMF4"/>
<keyword evidence="1" id="KW-0436">Ligase</keyword>
<dbReference type="PANTHER" id="PTHR11203">
    <property type="entry name" value="CLEAVAGE AND POLYADENYLATION SPECIFICITY FACTOR FAMILY MEMBER"/>
    <property type="match status" value="1"/>
</dbReference>
<keyword evidence="1" id="KW-0378">Hydrolase</keyword>
<proteinExistence type="predicted"/>
<evidence type="ECO:0000313" key="1">
    <source>
        <dbReference type="EMBL" id="MBE9078636.1"/>
    </source>
</evidence>
<keyword evidence="2" id="KW-1185">Reference proteome</keyword>
<gene>
    <name evidence="1" type="ORF">IQ241_15260</name>
</gene>
<keyword evidence="1" id="KW-0540">Nuclease</keyword>